<dbReference type="GO" id="GO:0005524">
    <property type="term" value="F:ATP binding"/>
    <property type="evidence" value="ECO:0007669"/>
    <property type="project" value="UniProtKB-KW"/>
</dbReference>
<sequence length="316" mass="35981">MDISKYHWQESVASRQVLIQIEALKLTLLSLPRLKTNYGILRTASLLKSAVYSARIEGFPDTEQNPQKVSQNLLKAYNFLISTPQKKLSVALIKNLHRKVLDNISSSAGHFRTEPWAVYDQFGSAIYLAPLHIQIPGLLSDYLSYLENSQNHPLINAAIAQFIFEKIHPFADGNGRVGRLISAFLLKVSGYHFDYLIPLEEYIENHKDVYYSSLIPSHDLTEFINFFLTALIEQGKAVILAAQQDTLPTTNLLSPRRQEILAILKDHPHASFDFIHRRFLNLNPKTLHYDLGQLIKRGFIQKAGITRGVTYIIKNN</sequence>
<evidence type="ECO:0000259" key="3">
    <source>
        <dbReference type="PROSITE" id="PS51459"/>
    </source>
</evidence>
<dbReference type="InterPro" id="IPR036597">
    <property type="entry name" value="Fido-like_dom_sf"/>
</dbReference>
<accession>A0A1F4ZRG6</accession>
<proteinExistence type="predicted"/>
<dbReference type="PROSITE" id="PS51459">
    <property type="entry name" value="FIDO"/>
    <property type="match status" value="1"/>
</dbReference>
<dbReference type="SUPFAM" id="SSF46785">
    <property type="entry name" value="Winged helix' DNA-binding domain"/>
    <property type="match status" value="1"/>
</dbReference>
<dbReference type="Pfam" id="PF02661">
    <property type="entry name" value="Fic"/>
    <property type="match status" value="1"/>
</dbReference>
<evidence type="ECO:0000256" key="1">
    <source>
        <dbReference type="PIRSR" id="PIRSR640198-1"/>
    </source>
</evidence>
<keyword evidence="2" id="KW-0547">Nucleotide-binding</keyword>
<evidence type="ECO:0000313" key="5">
    <source>
        <dbReference type="Proteomes" id="UP000176424"/>
    </source>
</evidence>
<dbReference type="EMBL" id="MEXR01000048">
    <property type="protein sequence ID" value="OGD08840.1"/>
    <property type="molecule type" value="Genomic_DNA"/>
</dbReference>
<dbReference type="InterPro" id="IPR040198">
    <property type="entry name" value="Fido_containing"/>
</dbReference>
<dbReference type="Gene3D" id="1.10.3290.10">
    <property type="entry name" value="Fido-like domain"/>
    <property type="match status" value="1"/>
</dbReference>
<evidence type="ECO:0000313" key="4">
    <source>
        <dbReference type="EMBL" id="OGD08840.1"/>
    </source>
</evidence>
<dbReference type="Proteomes" id="UP000176424">
    <property type="component" value="Unassembled WGS sequence"/>
</dbReference>
<dbReference type="InterPro" id="IPR003812">
    <property type="entry name" value="Fido"/>
</dbReference>
<protein>
    <recommendedName>
        <fullName evidence="3">Fido domain-containing protein</fullName>
    </recommendedName>
</protein>
<keyword evidence="2" id="KW-0067">ATP-binding</keyword>
<dbReference type="PANTHER" id="PTHR13504">
    <property type="entry name" value="FIDO DOMAIN-CONTAINING PROTEIN DDB_G0283145"/>
    <property type="match status" value="1"/>
</dbReference>
<dbReference type="STRING" id="1797263.A2397_05345"/>
<feature type="active site" evidence="1">
    <location>
        <position position="168"/>
    </location>
</feature>
<dbReference type="InterPro" id="IPR036388">
    <property type="entry name" value="WH-like_DNA-bd_sf"/>
</dbReference>
<evidence type="ECO:0000256" key="2">
    <source>
        <dbReference type="PIRSR" id="PIRSR640198-2"/>
    </source>
</evidence>
<name>A0A1F4ZRG6_9BACT</name>
<gene>
    <name evidence="4" type="ORF">A2397_05345</name>
</gene>
<dbReference type="Gene3D" id="1.10.10.10">
    <property type="entry name" value="Winged helix-like DNA-binding domain superfamily/Winged helix DNA-binding domain"/>
    <property type="match status" value="1"/>
</dbReference>
<dbReference type="PANTHER" id="PTHR13504:SF38">
    <property type="entry name" value="FIDO DOMAIN-CONTAINING PROTEIN"/>
    <property type="match status" value="1"/>
</dbReference>
<dbReference type="SUPFAM" id="SSF140931">
    <property type="entry name" value="Fic-like"/>
    <property type="match status" value="1"/>
</dbReference>
<dbReference type="InterPro" id="IPR036390">
    <property type="entry name" value="WH_DNA-bd_sf"/>
</dbReference>
<organism evidence="4 5">
    <name type="scientific">Candidatus Amesbacteria bacterium RIFOXYB1_FULL_44_23</name>
    <dbReference type="NCBI Taxonomy" id="1797263"/>
    <lineage>
        <taxon>Bacteria</taxon>
        <taxon>Candidatus Amesiibacteriota</taxon>
    </lineage>
</organism>
<reference evidence="4 5" key="1">
    <citation type="journal article" date="2016" name="Nat. Commun.">
        <title>Thousands of microbial genomes shed light on interconnected biogeochemical processes in an aquifer system.</title>
        <authorList>
            <person name="Anantharaman K."/>
            <person name="Brown C.T."/>
            <person name="Hug L.A."/>
            <person name="Sharon I."/>
            <person name="Castelle C.J."/>
            <person name="Probst A.J."/>
            <person name="Thomas B.C."/>
            <person name="Singh A."/>
            <person name="Wilkins M.J."/>
            <person name="Karaoz U."/>
            <person name="Brodie E.L."/>
            <person name="Williams K.H."/>
            <person name="Hubbard S.S."/>
            <person name="Banfield J.F."/>
        </authorList>
    </citation>
    <scope>NUCLEOTIDE SEQUENCE [LARGE SCALE GENOMIC DNA]</scope>
</reference>
<dbReference type="AlphaFoldDB" id="A0A1F4ZRG6"/>
<feature type="domain" description="Fido" evidence="3">
    <location>
        <begin position="88"/>
        <end position="229"/>
    </location>
</feature>
<feature type="binding site" evidence="2">
    <location>
        <begin position="172"/>
        <end position="179"/>
    </location>
    <ligand>
        <name>ATP</name>
        <dbReference type="ChEBI" id="CHEBI:30616"/>
    </ligand>
</feature>
<comment type="caution">
    <text evidence="4">The sequence shown here is derived from an EMBL/GenBank/DDBJ whole genome shotgun (WGS) entry which is preliminary data.</text>
</comment>